<proteinExistence type="predicted"/>
<sequence>MSHTPPTSPQQSHTAAPPLQDTCGVLGSPEGHRTPARQPVEFQGQIYHHLPDQLAAQLAALPPMPAPTQHHAWTPLTSVLSPAPAFTRSTLVASGSGSGSGSGSSCAAASVSVYATGSATVVAPDLSTNPPFPLSYPNRQYHHLPADLAAQLATLPPPPQRRELFNGPDAS</sequence>
<protein>
    <submittedName>
        <fullName evidence="1">Uncharacterized protein</fullName>
    </submittedName>
</protein>
<gene>
    <name evidence="1" type="ORF">F5148DRAFT_1370620</name>
</gene>
<dbReference type="EMBL" id="JAGFNK010000384">
    <property type="protein sequence ID" value="KAI9451281.1"/>
    <property type="molecule type" value="Genomic_DNA"/>
</dbReference>
<organism evidence="1 2">
    <name type="scientific">Russula earlei</name>
    <dbReference type="NCBI Taxonomy" id="71964"/>
    <lineage>
        <taxon>Eukaryota</taxon>
        <taxon>Fungi</taxon>
        <taxon>Dikarya</taxon>
        <taxon>Basidiomycota</taxon>
        <taxon>Agaricomycotina</taxon>
        <taxon>Agaricomycetes</taxon>
        <taxon>Russulales</taxon>
        <taxon>Russulaceae</taxon>
        <taxon>Russula</taxon>
    </lineage>
</organism>
<evidence type="ECO:0000313" key="1">
    <source>
        <dbReference type="EMBL" id="KAI9451281.1"/>
    </source>
</evidence>
<comment type="caution">
    <text evidence="1">The sequence shown here is derived from an EMBL/GenBank/DDBJ whole genome shotgun (WGS) entry which is preliminary data.</text>
</comment>
<reference evidence="1" key="1">
    <citation type="submission" date="2021-03" db="EMBL/GenBank/DDBJ databases">
        <title>Evolutionary priming and transition to the ectomycorrhizal habit in an iconic lineage of mushroom-forming fungi: is preadaptation a requirement?</title>
        <authorList>
            <consortium name="DOE Joint Genome Institute"/>
            <person name="Looney B.P."/>
            <person name="Miyauchi S."/>
            <person name="Morin E."/>
            <person name="Drula E."/>
            <person name="Courty P.E."/>
            <person name="Chicoki N."/>
            <person name="Fauchery L."/>
            <person name="Kohler A."/>
            <person name="Kuo A."/>
            <person name="LaButti K."/>
            <person name="Pangilinan J."/>
            <person name="Lipzen A."/>
            <person name="Riley R."/>
            <person name="Andreopoulos W."/>
            <person name="He G."/>
            <person name="Johnson J."/>
            <person name="Barry K.W."/>
            <person name="Grigoriev I.V."/>
            <person name="Nagy L."/>
            <person name="Hibbett D."/>
            <person name="Henrissat B."/>
            <person name="Matheny P.B."/>
            <person name="Labbe J."/>
            <person name="Martin A.F."/>
        </authorList>
    </citation>
    <scope>NUCLEOTIDE SEQUENCE</scope>
    <source>
        <strain evidence="1">BPL698</strain>
    </source>
</reference>
<dbReference type="Proteomes" id="UP001207468">
    <property type="component" value="Unassembled WGS sequence"/>
</dbReference>
<keyword evidence="2" id="KW-1185">Reference proteome</keyword>
<evidence type="ECO:0000313" key="2">
    <source>
        <dbReference type="Proteomes" id="UP001207468"/>
    </source>
</evidence>
<accession>A0ACC0TX60</accession>
<name>A0ACC0TX60_9AGAM</name>